<accession>A0ABN2L698</accession>
<proteinExistence type="predicted"/>
<protein>
    <submittedName>
        <fullName evidence="1">Uncharacterized protein</fullName>
    </submittedName>
</protein>
<comment type="caution">
    <text evidence="1">The sequence shown here is derived from an EMBL/GenBank/DDBJ whole genome shotgun (WGS) entry which is preliminary data.</text>
</comment>
<gene>
    <name evidence="1" type="ORF">GCM10009681_54160</name>
</gene>
<dbReference type="RefSeq" id="WP_344088121.1">
    <property type="nucleotide sequence ID" value="NZ_BAAALS010000045.1"/>
</dbReference>
<reference evidence="1 2" key="1">
    <citation type="journal article" date="2019" name="Int. J. Syst. Evol. Microbiol.">
        <title>The Global Catalogue of Microorganisms (GCM) 10K type strain sequencing project: providing services to taxonomists for standard genome sequencing and annotation.</title>
        <authorList>
            <consortium name="The Broad Institute Genomics Platform"/>
            <consortium name="The Broad Institute Genome Sequencing Center for Infectious Disease"/>
            <person name="Wu L."/>
            <person name="Ma J."/>
        </authorList>
    </citation>
    <scope>NUCLEOTIDE SEQUENCE [LARGE SCALE GENOMIC DNA]</scope>
    <source>
        <strain evidence="1 2">JCM 13249</strain>
    </source>
</reference>
<evidence type="ECO:0000313" key="2">
    <source>
        <dbReference type="Proteomes" id="UP001500655"/>
    </source>
</evidence>
<dbReference type="Proteomes" id="UP001500655">
    <property type="component" value="Unassembled WGS sequence"/>
</dbReference>
<keyword evidence="2" id="KW-1185">Reference proteome</keyword>
<sequence length="165" mass="18326">MTIEATLQWSDIARNPREVAATVEREGEARLERRGEGPAFVLMTASRHAATSSGVRIAGKLLRNAIAHSSKLGDLDNLLVDTFPWLRFIPEEYRHGFATEFLVTYEACSDLEVWTPLQSLMREWKATAAIYADPELAAKLNGPFDDDLGPVLAPEVVTDDARRAE</sequence>
<name>A0ABN2L698_9ACTN</name>
<organism evidence="1 2">
    <name type="scientific">Luedemannella helvata</name>
    <dbReference type="NCBI Taxonomy" id="349315"/>
    <lineage>
        <taxon>Bacteria</taxon>
        <taxon>Bacillati</taxon>
        <taxon>Actinomycetota</taxon>
        <taxon>Actinomycetes</taxon>
        <taxon>Micromonosporales</taxon>
        <taxon>Micromonosporaceae</taxon>
        <taxon>Luedemannella</taxon>
    </lineage>
</organism>
<dbReference type="EMBL" id="BAAALS010000045">
    <property type="protein sequence ID" value="GAA1775843.1"/>
    <property type="molecule type" value="Genomic_DNA"/>
</dbReference>
<evidence type="ECO:0000313" key="1">
    <source>
        <dbReference type="EMBL" id="GAA1775843.1"/>
    </source>
</evidence>